<dbReference type="InParanoid" id="D8M6S0"/>
<dbReference type="InterPro" id="IPR007271">
    <property type="entry name" value="Nuc_sug_transpt"/>
</dbReference>
<dbReference type="EMBL" id="FN668661">
    <property type="protein sequence ID" value="CBK23488.2"/>
    <property type="molecule type" value="Genomic_DNA"/>
</dbReference>
<dbReference type="GeneID" id="24920462"/>
<keyword evidence="4 5" id="KW-0472">Membrane</keyword>
<evidence type="ECO:0000256" key="2">
    <source>
        <dbReference type="ARBA" id="ARBA00022692"/>
    </source>
</evidence>
<feature type="transmembrane region" description="Helical" evidence="5">
    <location>
        <begin position="37"/>
        <end position="57"/>
    </location>
</feature>
<accession>D8M6S0</accession>
<evidence type="ECO:0008006" key="8">
    <source>
        <dbReference type="Google" id="ProtNLM"/>
    </source>
</evidence>
<dbReference type="OrthoDB" id="408493at2759"/>
<protein>
    <recommendedName>
        <fullName evidence="8">EamA domain-containing protein</fullName>
    </recommendedName>
</protein>
<reference evidence="6" key="1">
    <citation type="submission" date="2010-02" db="EMBL/GenBank/DDBJ databases">
        <title>Sequencing and annotation of the Blastocystis hominis genome.</title>
        <authorList>
            <person name="Wincker P."/>
        </authorList>
    </citation>
    <scope>NUCLEOTIDE SEQUENCE</scope>
    <source>
        <strain evidence="6">Singapore isolate B</strain>
    </source>
</reference>
<evidence type="ECO:0000256" key="5">
    <source>
        <dbReference type="SAM" id="Phobius"/>
    </source>
</evidence>
<proteinExistence type="predicted"/>
<gene>
    <name evidence="6" type="ORF">GSBLH_T00003359001</name>
</gene>
<feature type="transmembrane region" description="Helical" evidence="5">
    <location>
        <begin position="69"/>
        <end position="86"/>
    </location>
</feature>
<name>D8M6S0_BLAHO</name>
<organism evidence="6">
    <name type="scientific">Blastocystis hominis</name>
    <dbReference type="NCBI Taxonomy" id="12968"/>
    <lineage>
        <taxon>Eukaryota</taxon>
        <taxon>Sar</taxon>
        <taxon>Stramenopiles</taxon>
        <taxon>Bigyra</taxon>
        <taxon>Opalozoa</taxon>
        <taxon>Opalinata</taxon>
        <taxon>Blastocystidae</taxon>
        <taxon>Blastocystis</taxon>
    </lineage>
</organism>
<evidence type="ECO:0000256" key="4">
    <source>
        <dbReference type="ARBA" id="ARBA00023136"/>
    </source>
</evidence>
<evidence type="ECO:0000313" key="7">
    <source>
        <dbReference type="Proteomes" id="UP000008312"/>
    </source>
</evidence>
<dbReference type="GO" id="GO:0000139">
    <property type="term" value="C:Golgi membrane"/>
    <property type="evidence" value="ECO:0007669"/>
    <property type="project" value="InterPro"/>
</dbReference>
<dbReference type="AlphaFoldDB" id="D8M6S0"/>
<dbReference type="RefSeq" id="XP_012897536.1">
    <property type="nucleotide sequence ID" value="XM_013042082.1"/>
</dbReference>
<keyword evidence="3 5" id="KW-1133">Transmembrane helix</keyword>
<dbReference type="GO" id="GO:0015165">
    <property type="term" value="F:pyrimidine nucleotide-sugar transmembrane transporter activity"/>
    <property type="evidence" value="ECO:0007669"/>
    <property type="project" value="InterPro"/>
</dbReference>
<comment type="subcellular location">
    <subcellularLocation>
        <location evidence="1">Membrane</location>
        <topology evidence="1">Multi-pass membrane protein</topology>
    </subcellularLocation>
</comment>
<evidence type="ECO:0000256" key="3">
    <source>
        <dbReference type="ARBA" id="ARBA00022989"/>
    </source>
</evidence>
<evidence type="ECO:0000313" key="6">
    <source>
        <dbReference type="EMBL" id="CBK23488.2"/>
    </source>
</evidence>
<keyword evidence="2 5" id="KW-0812">Transmembrane</keyword>
<dbReference type="Proteomes" id="UP000008312">
    <property type="component" value="Unassembled WGS sequence"/>
</dbReference>
<sequence length="89" mass="10103">MATMLGEILKLAISFAIFKYQTWKDPSIRKSFSVKEIFLWSIPALLYAIGHNVYYYILSIIDTPITVQVFGSLETVIVGVFSVVVLKKK</sequence>
<dbReference type="PANTHER" id="PTHR10231">
    <property type="entry name" value="NUCLEOTIDE-SUGAR TRANSMEMBRANE TRANSPORTER"/>
    <property type="match status" value="1"/>
</dbReference>
<evidence type="ECO:0000256" key="1">
    <source>
        <dbReference type="ARBA" id="ARBA00004141"/>
    </source>
</evidence>
<keyword evidence="7" id="KW-1185">Reference proteome</keyword>